<dbReference type="SUPFAM" id="SSF51905">
    <property type="entry name" value="FAD/NAD(P)-binding domain"/>
    <property type="match status" value="1"/>
</dbReference>
<dbReference type="EMBL" id="SACY01000001">
    <property type="protein sequence ID" value="RVU27039.1"/>
    <property type="molecule type" value="Genomic_DNA"/>
</dbReference>
<organism evidence="5 6">
    <name type="scientific">Sandaracinomonas limnophila</name>
    <dbReference type="NCBI Taxonomy" id="1862386"/>
    <lineage>
        <taxon>Bacteria</taxon>
        <taxon>Pseudomonadati</taxon>
        <taxon>Bacteroidota</taxon>
        <taxon>Cytophagia</taxon>
        <taxon>Cytophagales</taxon>
        <taxon>Flectobacillaceae</taxon>
        <taxon>Sandaracinomonas</taxon>
    </lineage>
</organism>
<dbReference type="OrthoDB" id="24355at2"/>
<dbReference type="InterPro" id="IPR036188">
    <property type="entry name" value="FAD/NAD-bd_sf"/>
</dbReference>
<evidence type="ECO:0000256" key="4">
    <source>
        <dbReference type="ARBA" id="ARBA00023002"/>
    </source>
</evidence>
<keyword evidence="4" id="KW-0560">Oxidoreductase</keyword>
<keyword evidence="3" id="KW-0274">FAD</keyword>
<reference evidence="5 6" key="1">
    <citation type="submission" date="2019-01" db="EMBL/GenBank/DDBJ databases">
        <authorList>
            <person name="Chen W.-M."/>
        </authorList>
    </citation>
    <scope>NUCLEOTIDE SEQUENCE [LARGE SCALE GENOMIC DNA]</scope>
    <source>
        <strain evidence="5 6">FSY-15</strain>
    </source>
</reference>
<sequence>MKTGKTSFDYIIAGGGLAGLSLAYHLSNSPLSSKDVLIIDSSAKNTNDKTWCYWSEEDEDDFSKIVEKEWSKIGVQGLNQVQQVIEIDPYKYKKIKSEDWYKFIKNHLKNFPNFQFLQADIEDIFYAGLGVMVNTSKGKFMANQKVFDSISPFPFENENPDDLKQHFVGWTIESNFPAFKADVAQIFDFRVGMGMDAEFIYFLPTNSHTALVEHTLFSGELKPKDYYEEKIKNYLLANFNLGEDDYRILEKEEGIIPMIELNIPQNLYQKWIKIGTAGGFVKSSTGYSFYQTQQILKEMVKNLASKNYKAELISKPFFKRWLDATFLDVMGNPTIESNPILLQLFEKNNPQILLKFLQGDGDNSDDLSVMLSVPKLTFMKAGISSLFKVLKKA</sequence>
<gene>
    <name evidence="5" type="ORF">EOJ36_03320</name>
</gene>
<accession>A0A437PXS1</accession>
<dbReference type="GO" id="GO:0016491">
    <property type="term" value="F:oxidoreductase activity"/>
    <property type="evidence" value="ECO:0007669"/>
    <property type="project" value="UniProtKB-KW"/>
</dbReference>
<dbReference type="Pfam" id="PF05834">
    <property type="entry name" value="Lycopene_cycl"/>
    <property type="match status" value="1"/>
</dbReference>
<dbReference type="Gene3D" id="4.10.450.10">
    <property type="entry name" value="Glucose Oxidase, domain 2"/>
    <property type="match status" value="1"/>
</dbReference>
<keyword evidence="2" id="KW-0285">Flavoprotein</keyword>
<proteinExistence type="predicted"/>
<keyword evidence="6" id="KW-1185">Reference proteome</keyword>
<comment type="caution">
    <text evidence="5">The sequence shown here is derived from an EMBL/GenBank/DDBJ whole genome shotgun (WGS) entry which is preliminary data.</text>
</comment>
<protein>
    <recommendedName>
        <fullName evidence="7">Lycopene cyclase</fullName>
    </recommendedName>
</protein>
<evidence type="ECO:0000256" key="3">
    <source>
        <dbReference type="ARBA" id="ARBA00022827"/>
    </source>
</evidence>
<evidence type="ECO:0000313" key="6">
    <source>
        <dbReference type="Proteomes" id="UP000282832"/>
    </source>
</evidence>
<evidence type="ECO:0000313" key="5">
    <source>
        <dbReference type="EMBL" id="RVU27039.1"/>
    </source>
</evidence>
<name>A0A437PXS1_9BACT</name>
<dbReference type="RefSeq" id="WP_127802590.1">
    <property type="nucleotide sequence ID" value="NZ_SACY01000001.1"/>
</dbReference>
<dbReference type="InterPro" id="IPR027424">
    <property type="entry name" value="Glucose_Oxidase_domain_2"/>
</dbReference>
<dbReference type="Proteomes" id="UP000282832">
    <property type="component" value="Unassembled WGS sequence"/>
</dbReference>
<evidence type="ECO:0000256" key="1">
    <source>
        <dbReference type="ARBA" id="ARBA00001974"/>
    </source>
</evidence>
<dbReference type="Gene3D" id="3.50.50.60">
    <property type="entry name" value="FAD/NAD(P)-binding domain"/>
    <property type="match status" value="1"/>
</dbReference>
<dbReference type="AlphaFoldDB" id="A0A437PXS1"/>
<evidence type="ECO:0008006" key="7">
    <source>
        <dbReference type="Google" id="ProtNLM"/>
    </source>
</evidence>
<comment type="cofactor">
    <cofactor evidence="1">
        <name>FAD</name>
        <dbReference type="ChEBI" id="CHEBI:57692"/>
    </cofactor>
</comment>
<evidence type="ECO:0000256" key="2">
    <source>
        <dbReference type="ARBA" id="ARBA00022630"/>
    </source>
</evidence>